<gene>
    <name evidence="1" type="ORF">ACFP1L_09190</name>
</gene>
<name>A0ABW1SLC7_9LACO</name>
<evidence type="ECO:0000313" key="2">
    <source>
        <dbReference type="Proteomes" id="UP001596171"/>
    </source>
</evidence>
<accession>A0ABW1SLC7</accession>
<dbReference type="Proteomes" id="UP001596171">
    <property type="component" value="Unassembled WGS sequence"/>
</dbReference>
<protein>
    <submittedName>
        <fullName evidence="1">Uncharacterized protein</fullName>
    </submittedName>
</protein>
<dbReference type="EMBL" id="JBHSSE010000018">
    <property type="protein sequence ID" value="MFC6202039.1"/>
    <property type="molecule type" value="Genomic_DNA"/>
</dbReference>
<comment type="caution">
    <text evidence="1">The sequence shown here is derived from an EMBL/GenBank/DDBJ whole genome shotgun (WGS) entry which is preliminary data.</text>
</comment>
<organism evidence="1 2">
    <name type="scientific">Lactiplantibacillus nangangensis</name>
    <dbReference type="NCBI Taxonomy" id="2559917"/>
    <lineage>
        <taxon>Bacteria</taxon>
        <taxon>Bacillati</taxon>
        <taxon>Bacillota</taxon>
        <taxon>Bacilli</taxon>
        <taxon>Lactobacillales</taxon>
        <taxon>Lactobacillaceae</taxon>
        <taxon>Lactiplantibacillus</taxon>
    </lineage>
</organism>
<proteinExistence type="predicted"/>
<keyword evidence="2" id="KW-1185">Reference proteome</keyword>
<sequence>MEYSEMNEQQKALTIAAKWFTVLVTPYLKDLGLETDVSNTDDDTLAIIYCAEIGALDKHKLNDISLTFARGALHCYVDQYMRLREGILDH</sequence>
<reference evidence="2" key="1">
    <citation type="journal article" date="2019" name="Int. J. Syst. Evol. Microbiol.">
        <title>The Global Catalogue of Microorganisms (GCM) 10K type strain sequencing project: providing services to taxonomists for standard genome sequencing and annotation.</title>
        <authorList>
            <consortium name="The Broad Institute Genomics Platform"/>
            <consortium name="The Broad Institute Genome Sequencing Center for Infectious Disease"/>
            <person name="Wu L."/>
            <person name="Ma J."/>
        </authorList>
    </citation>
    <scope>NUCLEOTIDE SEQUENCE [LARGE SCALE GENOMIC DNA]</scope>
    <source>
        <strain evidence="2">CCM 8930</strain>
    </source>
</reference>
<evidence type="ECO:0000313" key="1">
    <source>
        <dbReference type="EMBL" id="MFC6202039.1"/>
    </source>
</evidence>
<dbReference type="RefSeq" id="WP_137615559.1">
    <property type="nucleotide sequence ID" value="NZ_BJDI01000003.1"/>
</dbReference>